<evidence type="ECO:0000313" key="7">
    <source>
        <dbReference type="Proteomes" id="UP000078492"/>
    </source>
</evidence>
<dbReference type="SUPFAM" id="SSF56574">
    <property type="entry name" value="Serpins"/>
    <property type="match status" value="1"/>
</dbReference>
<keyword evidence="2" id="KW-0646">Protease inhibitor</keyword>
<name>A0A151IZC6_9HYME</name>
<dbReference type="Pfam" id="PF00079">
    <property type="entry name" value="Serpin"/>
    <property type="match status" value="1"/>
</dbReference>
<gene>
    <name evidence="6" type="ORF">ALC57_13363</name>
</gene>
<protein>
    <submittedName>
        <fullName evidence="6">Serpin B3</fullName>
    </submittedName>
</protein>
<dbReference type="InterPro" id="IPR036186">
    <property type="entry name" value="Serpin_sf"/>
</dbReference>
<dbReference type="Proteomes" id="UP000078492">
    <property type="component" value="Unassembled WGS sequence"/>
</dbReference>
<reference evidence="6 7" key="1">
    <citation type="submission" date="2015-09" db="EMBL/GenBank/DDBJ databases">
        <title>Trachymyrmex cornetzi WGS genome.</title>
        <authorList>
            <person name="Nygaard S."/>
            <person name="Hu H."/>
            <person name="Boomsma J."/>
            <person name="Zhang G."/>
        </authorList>
    </citation>
    <scope>NUCLEOTIDE SEQUENCE [LARGE SCALE GENOMIC DNA]</scope>
    <source>
        <strain evidence="6">Tcor2-1</strain>
        <tissue evidence="6">Whole body</tissue>
    </source>
</reference>
<dbReference type="AlphaFoldDB" id="A0A151IZC6"/>
<evidence type="ECO:0000256" key="4">
    <source>
        <dbReference type="RuleBase" id="RU000411"/>
    </source>
</evidence>
<evidence type="ECO:0000259" key="5">
    <source>
        <dbReference type="SMART" id="SM00093"/>
    </source>
</evidence>
<proteinExistence type="inferred from homology"/>
<dbReference type="SMART" id="SM00093">
    <property type="entry name" value="SERPIN"/>
    <property type="match status" value="1"/>
</dbReference>
<dbReference type="PANTHER" id="PTHR11461:SF211">
    <property type="entry name" value="GH10112P-RELATED"/>
    <property type="match status" value="1"/>
</dbReference>
<evidence type="ECO:0000256" key="3">
    <source>
        <dbReference type="ARBA" id="ARBA00022900"/>
    </source>
</evidence>
<dbReference type="EMBL" id="KQ980710">
    <property type="protein sequence ID" value="KYN14445.1"/>
    <property type="molecule type" value="Genomic_DNA"/>
</dbReference>
<feature type="domain" description="Serpin" evidence="5">
    <location>
        <begin position="11"/>
        <end position="386"/>
    </location>
</feature>
<sequence length="386" mass="44475">MLADARFKFALDCLKKCITMGPKNNFFFSPHLLYHNLLLAYFGAIYDLESTLRQILHIPDSITKYTVEEYYTNGGDDYFFYIANGSENSYTCRIYYKIIIDESKGLYVDSLNLHATANSVKECNFSDRPNLVRNFVNNIVSCTTQSYIQNLLPPNSIDENTEIIMFNTIYFKGRFDKNCDTAVDTQNEKNTLIAKHIIYKSEQLDLFITEVPCKEKKMSTFFLYPSQKELDENNSIEVQKLNKLLEQLTTEEGSRELRKLLDDGIQELEGMVFPITIKDVKIEHDLPIYKLLEMLGIPDFTPISGTAKLYDYGFDSVQLGDIVHRVSVNLTSNDIMATASNVMFTYNACKHARKIPETVNIIFPCICLVYDRTRHNILFCGMLRES</sequence>
<dbReference type="InterPro" id="IPR042185">
    <property type="entry name" value="Serpin_sf_2"/>
</dbReference>
<dbReference type="OrthoDB" id="7552414at2759"/>
<dbReference type="Gene3D" id="2.30.39.10">
    <property type="entry name" value="Alpha-1-antitrypsin, domain 1"/>
    <property type="match status" value="1"/>
</dbReference>
<keyword evidence="3" id="KW-0722">Serine protease inhibitor</keyword>
<dbReference type="STRING" id="471704.A0A151IZC6"/>
<dbReference type="InterPro" id="IPR023796">
    <property type="entry name" value="Serpin_dom"/>
</dbReference>
<dbReference type="InterPro" id="IPR000215">
    <property type="entry name" value="Serpin_fam"/>
</dbReference>
<organism evidence="6 7">
    <name type="scientific">Trachymyrmex cornetzi</name>
    <dbReference type="NCBI Taxonomy" id="471704"/>
    <lineage>
        <taxon>Eukaryota</taxon>
        <taxon>Metazoa</taxon>
        <taxon>Ecdysozoa</taxon>
        <taxon>Arthropoda</taxon>
        <taxon>Hexapoda</taxon>
        <taxon>Insecta</taxon>
        <taxon>Pterygota</taxon>
        <taxon>Neoptera</taxon>
        <taxon>Endopterygota</taxon>
        <taxon>Hymenoptera</taxon>
        <taxon>Apocrita</taxon>
        <taxon>Aculeata</taxon>
        <taxon>Formicoidea</taxon>
        <taxon>Formicidae</taxon>
        <taxon>Myrmicinae</taxon>
        <taxon>Trachymyrmex</taxon>
    </lineage>
</organism>
<dbReference type="GO" id="GO:0004867">
    <property type="term" value="F:serine-type endopeptidase inhibitor activity"/>
    <property type="evidence" value="ECO:0007669"/>
    <property type="project" value="UniProtKB-KW"/>
</dbReference>
<evidence type="ECO:0000256" key="2">
    <source>
        <dbReference type="ARBA" id="ARBA00022690"/>
    </source>
</evidence>
<comment type="similarity">
    <text evidence="1 4">Belongs to the serpin family.</text>
</comment>
<dbReference type="GO" id="GO:0005615">
    <property type="term" value="C:extracellular space"/>
    <property type="evidence" value="ECO:0007669"/>
    <property type="project" value="InterPro"/>
</dbReference>
<dbReference type="Gene3D" id="3.30.497.10">
    <property type="entry name" value="Antithrombin, subunit I, domain 2"/>
    <property type="match status" value="1"/>
</dbReference>
<dbReference type="PANTHER" id="PTHR11461">
    <property type="entry name" value="SERINE PROTEASE INHIBITOR, SERPIN"/>
    <property type="match status" value="1"/>
</dbReference>
<evidence type="ECO:0000256" key="1">
    <source>
        <dbReference type="ARBA" id="ARBA00009500"/>
    </source>
</evidence>
<evidence type="ECO:0000313" key="6">
    <source>
        <dbReference type="EMBL" id="KYN14445.1"/>
    </source>
</evidence>
<dbReference type="InterPro" id="IPR042178">
    <property type="entry name" value="Serpin_sf_1"/>
</dbReference>
<keyword evidence="7" id="KW-1185">Reference proteome</keyword>
<dbReference type="KEGG" id="tcz:108765844"/>
<accession>A0A151IZC6</accession>